<evidence type="ECO:0000313" key="2">
    <source>
        <dbReference type="RefSeq" id="XP_034245020.1"/>
    </source>
</evidence>
<dbReference type="PANTHER" id="PTHR15453">
    <property type="entry name" value="TUMOR SUPPRESSOR CANDIDATE 2"/>
    <property type="match status" value="1"/>
</dbReference>
<dbReference type="GO" id="GO:0005739">
    <property type="term" value="C:mitochondrion"/>
    <property type="evidence" value="ECO:0007669"/>
    <property type="project" value="TreeGrafter"/>
</dbReference>
<dbReference type="Pfam" id="PF15000">
    <property type="entry name" value="TUSC2"/>
    <property type="match status" value="1"/>
</dbReference>
<dbReference type="Proteomes" id="UP000515158">
    <property type="component" value="Unplaced"/>
</dbReference>
<reference evidence="2" key="1">
    <citation type="submission" date="2025-08" db="UniProtKB">
        <authorList>
            <consortium name="RefSeq"/>
        </authorList>
    </citation>
    <scope>IDENTIFICATION</scope>
    <source>
        <tissue evidence="2">Total insect</tissue>
    </source>
</reference>
<dbReference type="InParanoid" id="A0A6P8Z4J0"/>
<accession>A0A6P8Z4J0</accession>
<dbReference type="RefSeq" id="XP_034245020.1">
    <property type="nucleotide sequence ID" value="XM_034389129.1"/>
</dbReference>
<name>A0A6P8Z4J0_THRPL</name>
<dbReference type="OrthoDB" id="9025707at2759"/>
<dbReference type="KEGG" id="tpal:117647401"/>
<keyword evidence="1" id="KW-1185">Reference proteome</keyword>
<dbReference type="PANTHER" id="PTHR15453:SF8">
    <property type="entry name" value="TUMOR SUPPRESSOR CANDIDATE 2"/>
    <property type="match status" value="1"/>
</dbReference>
<dbReference type="GO" id="GO:0051881">
    <property type="term" value="P:regulation of mitochondrial membrane potential"/>
    <property type="evidence" value="ECO:0007669"/>
    <property type="project" value="TreeGrafter"/>
</dbReference>
<gene>
    <name evidence="2" type="primary">LOC117647401</name>
</gene>
<dbReference type="InterPro" id="IPR029393">
    <property type="entry name" value="FUS1"/>
</dbReference>
<sequence length="110" mass="12308">MGGTSTKIFKKGASAFSTVTGSDNESEYQTKTFERTFKGSPFVLIRQGSMYFDEDGDLAHEFYVEVVPQGKRGKPTMKKVTESLQPQGSVPLPYPRLHVDYPAVLYQGEY</sequence>
<dbReference type="GeneID" id="117647401"/>
<protein>
    <submittedName>
        <fullName evidence="2">Tumor suppressor candidate 2-like</fullName>
    </submittedName>
</protein>
<evidence type="ECO:0000313" key="1">
    <source>
        <dbReference type="Proteomes" id="UP000515158"/>
    </source>
</evidence>
<dbReference type="AlphaFoldDB" id="A0A6P8Z4J0"/>
<organism evidence="2">
    <name type="scientific">Thrips palmi</name>
    <name type="common">Melon thrips</name>
    <dbReference type="NCBI Taxonomy" id="161013"/>
    <lineage>
        <taxon>Eukaryota</taxon>
        <taxon>Metazoa</taxon>
        <taxon>Ecdysozoa</taxon>
        <taxon>Arthropoda</taxon>
        <taxon>Hexapoda</taxon>
        <taxon>Insecta</taxon>
        <taxon>Pterygota</taxon>
        <taxon>Neoptera</taxon>
        <taxon>Paraneoptera</taxon>
        <taxon>Thysanoptera</taxon>
        <taxon>Terebrantia</taxon>
        <taxon>Thripoidea</taxon>
        <taxon>Thripidae</taxon>
        <taxon>Thrips</taxon>
    </lineage>
</organism>
<proteinExistence type="predicted"/>